<evidence type="ECO:0000256" key="2">
    <source>
        <dbReference type="ARBA" id="ARBA00022737"/>
    </source>
</evidence>
<feature type="compositionally biased region" description="Basic and acidic residues" evidence="9">
    <location>
        <begin position="272"/>
        <end position="281"/>
    </location>
</feature>
<feature type="repeat" description="ANK" evidence="8">
    <location>
        <begin position="34"/>
        <end position="66"/>
    </location>
</feature>
<dbReference type="EMBL" id="JADGKB010000001">
    <property type="protein sequence ID" value="KAJ3262543.1"/>
    <property type="molecule type" value="Genomic_DNA"/>
</dbReference>
<evidence type="ECO:0000256" key="1">
    <source>
        <dbReference type="ARBA" id="ARBA00004586"/>
    </source>
</evidence>
<keyword evidence="3" id="KW-0256">Endoplasmic reticulum</keyword>
<evidence type="ECO:0000313" key="12">
    <source>
        <dbReference type="Proteomes" id="UP001210925"/>
    </source>
</evidence>
<keyword evidence="2" id="KW-0677">Repeat</keyword>
<keyword evidence="12" id="KW-1185">Reference proteome</keyword>
<evidence type="ECO:0000256" key="5">
    <source>
        <dbReference type="ARBA" id="ARBA00023136"/>
    </source>
</evidence>
<dbReference type="PANTHER" id="PTHR12447">
    <property type="entry name" value="ANKYRIN REPEAT DOMAIN-CONTAINING PROTEIN 13"/>
    <property type="match status" value="1"/>
</dbReference>
<organism evidence="11 12">
    <name type="scientific">Boothiomyces macroporosus</name>
    <dbReference type="NCBI Taxonomy" id="261099"/>
    <lineage>
        <taxon>Eukaryota</taxon>
        <taxon>Fungi</taxon>
        <taxon>Fungi incertae sedis</taxon>
        <taxon>Chytridiomycota</taxon>
        <taxon>Chytridiomycota incertae sedis</taxon>
        <taxon>Chytridiomycetes</taxon>
        <taxon>Rhizophydiales</taxon>
        <taxon>Terramycetaceae</taxon>
        <taxon>Boothiomyces</taxon>
    </lineage>
</organism>
<keyword evidence="5" id="KW-0472">Membrane</keyword>
<evidence type="ECO:0000259" key="10">
    <source>
        <dbReference type="Pfam" id="PF11904"/>
    </source>
</evidence>
<keyword evidence="4 8" id="KW-0040">ANK repeat</keyword>
<gene>
    <name evidence="11" type="ORF">HK103_000072</name>
</gene>
<feature type="compositionally biased region" description="Basic and acidic residues" evidence="9">
    <location>
        <begin position="293"/>
        <end position="309"/>
    </location>
</feature>
<sequence length="498" mass="56528">MTQEDLLHRLVYKNDPTELEKALGSAKDVNSLHRGQTPLTLAITLGYKDCVKTLLDFGCSTLIPNEFGWMPFQEATSYGNREIMKMVYLAKRKEYSKWVDEKGKKILNELSLDLQDFSAEMQWSFTSFIPFVSSLCPSDTYTITKKGSCVRIDTTLVGFERLNWIRGNISIIFNGDGPDPKLVIVDHDTKTVQQVWPRDFSLTDEAIEEDISVALNTPIYNRNENIEGYPTSVWNIDSFTVSFPTRTEHLSANPLPQFKIIENKIAAKKAAREQKAKEAASKPKSRFVIANPDKSDSDSEDEYLKKEREEEEKIRNYKAGYRNIQDGVDEDDEELKAAKRAFSELAAFRGTLDPPTPCQIALEDYFARSDSIHLGRPFELDVKERNFSGKLWIYKPIGDPNTDLETIPINFSILSPILELVGLGNEHLRSFTNFIDQSMPDGFPIQIELPIGMLPLSANIRFQNIKKSCDHEKDWFDIPVVGGAYRAGEVVRAVEDAL</sequence>
<dbReference type="PROSITE" id="PS50088">
    <property type="entry name" value="ANK_REPEAT"/>
    <property type="match status" value="1"/>
</dbReference>
<evidence type="ECO:0000313" key="11">
    <source>
        <dbReference type="EMBL" id="KAJ3262543.1"/>
    </source>
</evidence>
<evidence type="ECO:0000256" key="4">
    <source>
        <dbReference type="ARBA" id="ARBA00023043"/>
    </source>
</evidence>
<feature type="region of interest" description="Disordered" evidence="9">
    <location>
        <begin position="272"/>
        <end position="309"/>
    </location>
</feature>
<dbReference type="PANTHER" id="PTHR12447:SF25">
    <property type="entry name" value="ANKYRIN REPEAT DOMAIN-CONTAINING PROTEIN 13C"/>
    <property type="match status" value="1"/>
</dbReference>
<dbReference type="SUPFAM" id="SSF48403">
    <property type="entry name" value="Ankyrin repeat"/>
    <property type="match status" value="1"/>
</dbReference>
<dbReference type="InterPro" id="IPR021832">
    <property type="entry name" value="ANKRD13"/>
</dbReference>
<proteinExistence type="predicted"/>
<dbReference type="InterPro" id="IPR002110">
    <property type="entry name" value="Ankyrin_rpt"/>
</dbReference>
<dbReference type="InterPro" id="IPR036770">
    <property type="entry name" value="Ankyrin_rpt-contain_sf"/>
</dbReference>
<dbReference type="Gene3D" id="1.25.40.20">
    <property type="entry name" value="Ankyrin repeat-containing domain"/>
    <property type="match status" value="1"/>
</dbReference>
<reference evidence="11" key="1">
    <citation type="submission" date="2020-05" db="EMBL/GenBank/DDBJ databases">
        <title>Phylogenomic resolution of chytrid fungi.</title>
        <authorList>
            <person name="Stajich J.E."/>
            <person name="Amses K."/>
            <person name="Simmons R."/>
            <person name="Seto K."/>
            <person name="Myers J."/>
            <person name="Bonds A."/>
            <person name="Quandt C.A."/>
            <person name="Barry K."/>
            <person name="Liu P."/>
            <person name="Grigoriev I."/>
            <person name="Longcore J.E."/>
            <person name="James T.Y."/>
        </authorList>
    </citation>
    <scope>NUCLEOTIDE SEQUENCE</scope>
    <source>
        <strain evidence="11">PLAUS21</strain>
    </source>
</reference>
<dbReference type="Pfam" id="PF12796">
    <property type="entry name" value="Ank_2"/>
    <property type="match status" value="1"/>
</dbReference>
<dbReference type="AlphaFoldDB" id="A0AAD5UMZ4"/>
<evidence type="ECO:0000256" key="7">
    <source>
        <dbReference type="ARBA" id="ARBA00037107"/>
    </source>
</evidence>
<comment type="subcellular location">
    <subcellularLocation>
        <location evidence="1">Endoplasmic reticulum membrane</location>
    </subcellularLocation>
</comment>
<name>A0AAD5UMZ4_9FUNG</name>
<comment type="function">
    <text evidence="7">Acts as a molecular chaperone for G protein-coupled receptors, regulating their biogenesis and exit from the ER.</text>
</comment>
<keyword evidence="6" id="KW-0143">Chaperone</keyword>
<protein>
    <recommendedName>
        <fullName evidence="10">Ankyrin repeat domain-containing protein</fullName>
    </recommendedName>
</protein>
<dbReference type="Proteomes" id="UP001210925">
    <property type="component" value="Unassembled WGS sequence"/>
</dbReference>
<dbReference type="PROSITE" id="PS50297">
    <property type="entry name" value="ANK_REP_REGION"/>
    <property type="match status" value="1"/>
</dbReference>
<comment type="caution">
    <text evidence="11">The sequence shown here is derived from an EMBL/GenBank/DDBJ whole genome shotgun (WGS) entry which is preliminary data.</text>
</comment>
<evidence type="ECO:0000256" key="9">
    <source>
        <dbReference type="SAM" id="MobiDB-lite"/>
    </source>
</evidence>
<evidence type="ECO:0000256" key="8">
    <source>
        <dbReference type="PROSITE-ProRule" id="PRU00023"/>
    </source>
</evidence>
<dbReference type="InterPro" id="IPR055285">
    <property type="entry name" value="ANKRD13_C"/>
</dbReference>
<accession>A0AAD5UMZ4</accession>
<dbReference type="Pfam" id="PF11904">
    <property type="entry name" value="ANKRD13_C"/>
    <property type="match status" value="1"/>
</dbReference>
<evidence type="ECO:0000256" key="3">
    <source>
        <dbReference type="ARBA" id="ARBA00022824"/>
    </source>
</evidence>
<dbReference type="GO" id="GO:0005789">
    <property type="term" value="C:endoplasmic reticulum membrane"/>
    <property type="evidence" value="ECO:0007669"/>
    <property type="project" value="UniProtKB-SubCell"/>
</dbReference>
<feature type="domain" description="Ankyrin repeat" evidence="10">
    <location>
        <begin position="221"/>
        <end position="468"/>
    </location>
</feature>
<evidence type="ECO:0000256" key="6">
    <source>
        <dbReference type="ARBA" id="ARBA00023186"/>
    </source>
</evidence>